<organism evidence="2 3">
    <name type="scientific">Flavobacterium plurextorum</name>
    <dbReference type="NCBI Taxonomy" id="1114867"/>
    <lineage>
        <taxon>Bacteria</taxon>
        <taxon>Pseudomonadati</taxon>
        <taxon>Bacteroidota</taxon>
        <taxon>Flavobacteriia</taxon>
        <taxon>Flavobacteriales</taxon>
        <taxon>Flavobacteriaceae</taxon>
        <taxon>Flavobacterium</taxon>
    </lineage>
</organism>
<name>A0ABX4CP72_9FLAO</name>
<dbReference type="NCBIfam" id="TIGR04131">
    <property type="entry name" value="Bac_Flav_CTERM"/>
    <property type="match status" value="1"/>
</dbReference>
<evidence type="ECO:0000313" key="2">
    <source>
        <dbReference type="EMBL" id="OXB00280.1"/>
    </source>
</evidence>
<keyword evidence="3" id="KW-1185">Reference proteome</keyword>
<accession>A0ABX4CP72</accession>
<feature type="signal peptide" evidence="1">
    <location>
        <begin position="1"/>
        <end position="27"/>
    </location>
</feature>
<protein>
    <recommendedName>
        <fullName evidence="4">Gliding motility-associated C-terminal domain-containing protein</fullName>
    </recommendedName>
</protein>
<sequence>MAKNYVKFLQIPLFFVFLLILPSKIYAQCAGDDAQKVICDIYNPVYKSISLFSLLGGTPTPGGTWTDDDNSKGLNSATGELNGQLIRKGGVYHYTYTVANAAGCIDDKAVVTITIGAYAGVPAPFATVCSSKKTFNLFTAFNSTVMGPHSNGTWKDSKGNAVGSTIPIAGLEGSFQFTYTVPAVIACSPIAPTSTITVTIFRAPEAGEGQELVLCGTTGLAGYTDLDLHTLLSNEESGGEWRGVGLTSLQDNTINLQEVFDNNGPGTYNYTYTVLAYPNNIICPDETSVISIVLEKQLDFTGAKLDIESDICEDKITTAVYSAKITQGPQVIPDGEYEIAFVVSGPNGGTETIKANFVNGEVSFPIKSSYFKQVGTFRMTVTNIISTISRKACANIVTDLFYDLKINPLPRLDNAVLTSSPTCQNKDASVDISNIVQLVNGPYTIIYNLSGDNTAAGQTANFLVADGKANFKIPAALNIKSGVSKITIIRITNAVTGCTNNVFLQGDLIINPLPNAVTVKIQIENVCFNDPVPAVVSGLGNLTDAVLSYTLSDSNTSTLQTVALKVVNGNASFIIPAGLLVNTGSTTILASNLMNAVTFCDINLSNIFDTFIINPIPAPPLVNNPQTFCKVDGATIANLSPRGSQYKWYNSAAATTPLADTYLLKSESLYVRETSAANCTSAPTTVSIVINDTPAPVLNPGGADFCGLKNPTISDLSKVTNVSSTVTWYDAKENGNLLKSTTLLVHNAVYYGYDLSTVTDCISDNYLEVAVSLKDCDVAEFDFFIPDGFSPNGDNVNDTFRIPDIEFLYPDYSLEIFNRYGNVMFKGNINKPNWDGRNSESAGFGDGIAANGVYFYIINFNKDNKPPKQGRLYLNR</sequence>
<proteinExistence type="predicted"/>
<evidence type="ECO:0000256" key="1">
    <source>
        <dbReference type="SAM" id="SignalP"/>
    </source>
</evidence>
<dbReference type="InterPro" id="IPR026341">
    <property type="entry name" value="T9SS_type_B"/>
</dbReference>
<dbReference type="Pfam" id="PF13585">
    <property type="entry name" value="CHU_C"/>
    <property type="match status" value="1"/>
</dbReference>
<evidence type="ECO:0008006" key="4">
    <source>
        <dbReference type="Google" id="ProtNLM"/>
    </source>
</evidence>
<comment type="caution">
    <text evidence="2">The sequence shown here is derived from an EMBL/GenBank/DDBJ whole genome shotgun (WGS) entry which is preliminary data.</text>
</comment>
<keyword evidence="1" id="KW-0732">Signal</keyword>
<gene>
    <name evidence="2" type="ORF">B0A81_20930</name>
</gene>
<evidence type="ECO:0000313" key="3">
    <source>
        <dbReference type="Proteomes" id="UP000198381"/>
    </source>
</evidence>
<dbReference type="RefSeq" id="WP_089059820.1">
    <property type="nucleotide sequence ID" value="NZ_MUHD01000051.1"/>
</dbReference>
<dbReference type="EMBL" id="MUHD01000051">
    <property type="protein sequence ID" value="OXB00280.1"/>
    <property type="molecule type" value="Genomic_DNA"/>
</dbReference>
<dbReference type="Proteomes" id="UP000198381">
    <property type="component" value="Unassembled WGS sequence"/>
</dbReference>
<feature type="chain" id="PRO_5046129511" description="Gliding motility-associated C-terminal domain-containing protein" evidence="1">
    <location>
        <begin position="28"/>
        <end position="876"/>
    </location>
</feature>
<reference evidence="2 3" key="1">
    <citation type="submission" date="2016-11" db="EMBL/GenBank/DDBJ databases">
        <title>Whole genomes of Flavobacteriaceae.</title>
        <authorList>
            <person name="Stine C."/>
            <person name="Li C."/>
            <person name="Tadesse D."/>
        </authorList>
    </citation>
    <scope>NUCLEOTIDE SEQUENCE [LARGE SCALE GENOMIC DNA]</scope>
    <source>
        <strain evidence="2 3">CCUG 60112</strain>
    </source>
</reference>